<name>A0ABU2WL14_9GAMM</name>
<reference evidence="1 2" key="1">
    <citation type="submission" date="2023-09" db="EMBL/GenBank/DDBJ databases">
        <authorList>
            <person name="Rey-Velasco X."/>
        </authorList>
    </citation>
    <scope>NUCLEOTIDE SEQUENCE [LARGE SCALE GENOMIC DNA]</scope>
    <source>
        <strain evidence="1 2">W345</strain>
    </source>
</reference>
<dbReference type="EMBL" id="JAVRIC010000023">
    <property type="protein sequence ID" value="MDT0498574.1"/>
    <property type="molecule type" value="Genomic_DNA"/>
</dbReference>
<accession>A0ABU2WL14</accession>
<organism evidence="1 2">
    <name type="scientific">Banduia mediterranea</name>
    <dbReference type="NCBI Taxonomy" id="3075609"/>
    <lineage>
        <taxon>Bacteria</taxon>
        <taxon>Pseudomonadati</taxon>
        <taxon>Pseudomonadota</taxon>
        <taxon>Gammaproteobacteria</taxon>
        <taxon>Nevskiales</taxon>
        <taxon>Algiphilaceae</taxon>
        <taxon>Banduia</taxon>
    </lineage>
</organism>
<evidence type="ECO:0000313" key="2">
    <source>
        <dbReference type="Proteomes" id="UP001254608"/>
    </source>
</evidence>
<dbReference type="Pfam" id="PF09677">
    <property type="entry name" value="TrbI_Ftype"/>
    <property type="match status" value="1"/>
</dbReference>
<protein>
    <submittedName>
        <fullName evidence="1">TrbI F-type domain-containing protein</fullName>
    </submittedName>
</protein>
<dbReference type="Proteomes" id="UP001254608">
    <property type="component" value="Unassembled WGS sequence"/>
</dbReference>
<gene>
    <name evidence="1" type="ORF">RM530_14580</name>
</gene>
<proteinExistence type="predicted"/>
<comment type="caution">
    <text evidence="1">The sequence shown here is derived from an EMBL/GenBank/DDBJ whole genome shotgun (WGS) entry which is preliminary data.</text>
</comment>
<sequence length="128" mass="13594">MSEAPSPAPMASTLALACAIGLSSALLTVLTLRWLSPPPAMAVVQIDRVLAEHVATVSQRDWNQARQQAEVQRFASALEASLTELSDEGRIVLLNAPAVLSGAPDRTPELRIALQQRLSAESSREAAP</sequence>
<evidence type="ECO:0000313" key="1">
    <source>
        <dbReference type="EMBL" id="MDT0498574.1"/>
    </source>
</evidence>
<dbReference type="RefSeq" id="WP_311365984.1">
    <property type="nucleotide sequence ID" value="NZ_JAVRIC010000023.1"/>
</dbReference>
<keyword evidence="2" id="KW-1185">Reference proteome</keyword>
<dbReference type="InterPro" id="IPR014115">
    <property type="entry name" value="TrbI_Ftype"/>
</dbReference>